<dbReference type="Proteomes" id="UP000594778">
    <property type="component" value="Chromosome"/>
</dbReference>
<keyword evidence="1" id="KW-0732">Signal</keyword>
<dbReference type="RefSeq" id="WP_197956489.1">
    <property type="nucleotide sequence ID" value="NZ_CP065668.1"/>
</dbReference>
<dbReference type="Gene3D" id="3.40.50.1820">
    <property type="entry name" value="alpha/beta hydrolase"/>
    <property type="match status" value="1"/>
</dbReference>
<organism evidence="2 3">
    <name type="scientific">Delftia acidovorans</name>
    <name type="common">Pseudomonas acidovorans</name>
    <name type="synonym">Comamonas acidovorans</name>
    <dbReference type="NCBI Taxonomy" id="80866"/>
    <lineage>
        <taxon>Bacteria</taxon>
        <taxon>Pseudomonadati</taxon>
        <taxon>Pseudomonadota</taxon>
        <taxon>Betaproteobacteria</taxon>
        <taxon>Burkholderiales</taxon>
        <taxon>Comamonadaceae</taxon>
        <taxon>Delftia</taxon>
    </lineage>
</organism>
<protein>
    <submittedName>
        <fullName evidence="2">DUF2974 domain-containing protein</fullName>
    </submittedName>
</protein>
<name>A0A7T2S684_DELAC</name>
<feature type="signal peptide" evidence="1">
    <location>
        <begin position="1"/>
        <end position="18"/>
    </location>
</feature>
<proteinExistence type="predicted"/>
<dbReference type="AlphaFoldDB" id="A0A7T2S684"/>
<reference evidence="2 3" key="1">
    <citation type="submission" date="2020-12" db="EMBL/GenBank/DDBJ databases">
        <title>FDA dAtabase for Regulatory Grade micrObial Sequences (FDA-ARGOS): Supporting development and validation of Infectious Disease Dx tests.</title>
        <authorList>
            <person name="Sproer C."/>
            <person name="Gronow S."/>
            <person name="Severitt S."/>
            <person name="Schroder I."/>
            <person name="Tallon L."/>
            <person name="Sadzewicz L."/>
            <person name="Zhao X."/>
            <person name="Boylan J."/>
            <person name="Ott S."/>
            <person name="Bowen H."/>
            <person name="Vavikolanu K."/>
            <person name="Mehta A."/>
            <person name="Aluvathingal J."/>
            <person name="Nadendla S."/>
            <person name="Lowell S."/>
            <person name="Myers T."/>
            <person name="Yan Y."/>
            <person name="Sichtig H."/>
        </authorList>
    </citation>
    <scope>NUCLEOTIDE SEQUENCE [LARGE SCALE GENOMIC DNA]</scope>
    <source>
        <strain evidence="2 3">FDAARGOS_909</strain>
    </source>
</reference>
<dbReference type="Pfam" id="PF26363">
    <property type="entry name" value="Phospholipase-like"/>
    <property type="match status" value="1"/>
</dbReference>
<evidence type="ECO:0000313" key="3">
    <source>
        <dbReference type="Proteomes" id="UP000594778"/>
    </source>
</evidence>
<gene>
    <name evidence="2" type="ORF">I6G66_06350</name>
</gene>
<dbReference type="SUPFAM" id="SSF53474">
    <property type="entry name" value="alpha/beta-Hydrolases"/>
    <property type="match status" value="1"/>
</dbReference>
<dbReference type="InterPro" id="IPR029058">
    <property type="entry name" value="AB_hydrolase_fold"/>
</dbReference>
<evidence type="ECO:0000256" key="1">
    <source>
        <dbReference type="SAM" id="SignalP"/>
    </source>
</evidence>
<dbReference type="EMBL" id="CP065668">
    <property type="protein sequence ID" value="QPS09639.1"/>
    <property type="molecule type" value="Genomic_DNA"/>
</dbReference>
<evidence type="ECO:0000313" key="2">
    <source>
        <dbReference type="EMBL" id="QPS09639.1"/>
    </source>
</evidence>
<accession>A0A7T2S684</accession>
<dbReference type="PROSITE" id="PS51257">
    <property type="entry name" value="PROKAR_LIPOPROTEIN"/>
    <property type="match status" value="1"/>
</dbReference>
<feature type="chain" id="PRO_5032300521" evidence="1">
    <location>
        <begin position="19"/>
        <end position="313"/>
    </location>
</feature>
<sequence length="313" mass="35432">MQRAVLAIGLSLLLSACAIVNKERPGVYWCNEPFLRTDQVQFEKDELSAARNGYMYVTAAALALQGDKLEDKAHWIETPKRLVPIKPDPIYGEDGFQARAFLLHRSPGSQEIEALVIAFTGSQFDDFWKDWVVTNFIGSTSQYAQARELFRKIASEHPDVPKRILTGFSLGGALASHVALHPDTSKSVDEVWAFNPSGRIFDVRSDEDKRKTASERDSRFWLVANYAEGIRYTRTNFLSWVSGVDWIPAPKNQFVNRIELVKTNPIQGHYRYILFRDLIFAAEQDSRIRGVSEAQNEPLEILRQTSFAACSKG</sequence>